<proteinExistence type="predicted"/>
<feature type="domain" description="PDZ" evidence="3">
    <location>
        <begin position="325"/>
        <end position="407"/>
    </location>
</feature>
<evidence type="ECO:0000256" key="2">
    <source>
        <dbReference type="SAM" id="MobiDB-lite"/>
    </source>
</evidence>
<evidence type="ECO:0000256" key="1">
    <source>
        <dbReference type="ARBA" id="ARBA00022737"/>
    </source>
</evidence>
<evidence type="ECO:0000313" key="5">
    <source>
        <dbReference type="Proteomes" id="UP000076858"/>
    </source>
</evidence>
<feature type="compositionally biased region" description="Polar residues" evidence="2">
    <location>
        <begin position="145"/>
        <end position="154"/>
    </location>
</feature>
<evidence type="ECO:0000259" key="3">
    <source>
        <dbReference type="PROSITE" id="PS50106"/>
    </source>
</evidence>
<keyword evidence="1" id="KW-0677">Repeat</keyword>
<dbReference type="EMBL" id="LRGB01002371">
    <property type="protein sequence ID" value="KZS08050.1"/>
    <property type="molecule type" value="Genomic_DNA"/>
</dbReference>
<dbReference type="Pfam" id="PF00595">
    <property type="entry name" value="PDZ"/>
    <property type="match status" value="3"/>
</dbReference>
<dbReference type="InterPro" id="IPR051067">
    <property type="entry name" value="NHER"/>
</dbReference>
<dbReference type="GO" id="GO:0072659">
    <property type="term" value="P:protein localization to plasma membrane"/>
    <property type="evidence" value="ECO:0007669"/>
    <property type="project" value="TreeGrafter"/>
</dbReference>
<protein>
    <submittedName>
        <fullName evidence="4">Putative Na/H exchange regulatory cofactor NHE-RF1</fullName>
    </submittedName>
</protein>
<dbReference type="PROSITE" id="PS50106">
    <property type="entry name" value="PDZ"/>
    <property type="match status" value="3"/>
</dbReference>
<feature type="region of interest" description="Disordered" evidence="2">
    <location>
        <begin position="277"/>
        <end position="318"/>
    </location>
</feature>
<reference evidence="4 5" key="1">
    <citation type="submission" date="2016-03" db="EMBL/GenBank/DDBJ databases">
        <title>EvidentialGene: Evidence-directed Construction of Genes on Genomes.</title>
        <authorList>
            <person name="Gilbert D.G."/>
            <person name="Choi J.-H."/>
            <person name="Mockaitis K."/>
            <person name="Colbourne J."/>
            <person name="Pfrender M."/>
        </authorList>
    </citation>
    <scope>NUCLEOTIDE SEQUENCE [LARGE SCALE GENOMIC DNA]</scope>
    <source>
        <strain evidence="4 5">Xinb3</strain>
        <tissue evidence="4">Complete organism</tissue>
    </source>
</reference>
<dbReference type="GO" id="GO:0016324">
    <property type="term" value="C:apical plasma membrane"/>
    <property type="evidence" value="ECO:0007669"/>
    <property type="project" value="TreeGrafter"/>
</dbReference>
<feature type="region of interest" description="Disordered" evidence="2">
    <location>
        <begin position="434"/>
        <end position="478"/>
    </location>
</feature>
<dbReference type="STRING" id="35525.A0A164QTR2"/>
<dbReference type="CDD" id="cd06768">
    <property type="entry name" value="PDZ_NHERF-like"/>
    <property type="match status" value="3"/>
</dbReference>
<dbReference type="PANTHER" id="PTHR14191">
    <property type="entry name" value="PDZ DOMAIN CONTAINING PROTEIN"/>
    <property type="match status" value="1"/>
</dbReference>
<comment type="caution">
    <text evidence="4">The sequence shown here is derived from an EMBL/GenBank/DDBJ whole genome shotgun (WGS) entry which is preliminary data.</text>
</comment>
<feature type="compositionally biased region" description="Low complexity" evidence="2">
    <location>
        <begin position="457"/>
        <end position="478"/>
    </location>
</feature>
<dbReference type="Gene3D" id="2.30.42.10">
    <property type="match status" value="3"/>
</dbReference>
<dbReference type="InterPro" id="IPR036034">
    <property type="entry name" value="PDZ_sf"/>
</dbReference>
<dbReference type="InterPro" id="IPR001478">
    <property type="entry name" value="PDZ"/>
</dbReference>
<organism evidence="4 5">
    <name type="scientific">Daphnia magna</name>
    <dbReference type="NCBI Taxonomy" id="35525"/>
    <lineage>
        <taxon>Eukaryota</taxon>
        <taxon>Metazoa</taxon>
        <taxon>Ecdysozoa</taxon>
        <taxon>Arthropoda</taxon>
        <taxon>Crustacea</taxon>
        <taxon>Branchiopoda</taxon>
        <taxon>Diplostraca</taxon>
        <taxon>Cladocera</taxon>
        <taxon>Anomopoda</taxon>
        <taxon>Daphniidae</taxon>
        <taxon>Daphnia</taxon>
    </lineage>
</organism>
<gene>
    <name evidence="4" type="ORF">APZ42_028078</name>
</gene>
<feature type="region of interest" description="Disordered" evidence="2">
    <location>
        <begin position="125"/>
        <end position="169"/>
    </location>
</feature>
<dbReference type="AlphaFoldDB" id="A0A164QTR2"/>
<sequence length="530" mass="58134">MDAIPPDAPAPRLCHVIKRPDFEGFGFNLFAGKVKTGQFIGKVDAGSPAEDAGLKPGDRIVEVNGVHIGNENHKQVVQRIKLRPNETELLVVDDEADEYYSSLGITIKGSQSNVIRKSSAPVIVQPARKISSSSESEPERPTQARLEQSYATNGQRRDSSSSEEEDWSNAPAPRLCHVVKWNESDGFGFHLLADKKRKGQFIGKVDPGSVADAAGLKLGDRIVEVNGHNVVEETHKQVVQRIKAVPNETKLLVIDPSGQVYYAERNITITSSMPNVQKMRTPTTKPNRMNNRPDNLKLVMPTETNGTAPPKSSLKRVDSAPAPRLCHIVKWRQDAGYGFHLLADKKRVGHFIGKVDPNTPASAAGLKVSDRIIEVNGHNVVNESHKQIVERIKALPNETKLLVLDPDADVYYNERNIMVSSSQSNVVFIKTPAAPRAKNDSSEDDDDYEVKLRSKGSRSPASPSSVSPLSSPTSPTRPLSMATIAAAANSGLNLNMSAAQLRARLAAQKKYDPKREAMDLRRKHEIIQTM</sequence>
<feature type="domain" description="PDZ" evidence="3">
    <location>
        <begin position="13"/>
        <end position="95"/>
    </location>
</feature>
<keyword evidence="5" id="KW-1185">Reference proteome</keyword>
<evidence type="ECO:0000313" key="4">
    <source>
        <dbReference type="EMBL" id="KZS08050.1"/>
    </source>
</evidence>
<dbReference type="SUPFAM" id="SSF50156">
    <property type="entry name" value="PDZ domain-like"/>
    <property type="match status" value="3"/>
</dbReference>
<feature type="domain" description="PDZ" evidence="3">
    <location>
        <begin position="175"/>
        <end position="257"/>
    </location>
</feature>
<dbReference type="PANTHER" id="PTHR14191:SF28">
    <property type="entry name" value="GH04176P-RELATED"/>
    <property type="match status" value="1"/>
</dbReference>
<dbReference type="SMART" id="SM00228">
    <property type="entry name" value="PDZ"/>
    <property type="match status" value="3"/>
</dbReference>
<dbReference type="GO" id="GO:0043495">
    <property type="term" value="F:protein-membrane adaptor activity"/>
    <property type="evidence" value="ECO:0007669"/>
    <property type="project" value="TreeGrafter"/>
</dbReference>
<dbReference type="Proteomes" id="UP000076858">
    <property type="component" value="Unassembled WGS sequence"/>
</dbReference>
<dbReference type="OrthoDB" id="10007415at2759"/>
<accession>A0A164QTR2</accession>
<name>A0A164QTR2_9CRUS</name>
<feature type="compositionally biased region" description="Polar residues" evidence="2">
    <location>
        <begin position="277"/>
        <end position="293"/>
    </location>
</feature>